<proteinExistence type="predicted"/>
<dbReference type="PANTHER" id="PTHR43364:SF4">
    <property type="entry name" value="NAD(P)-LINKED OXIDOREDUCTASE SUPERFAMILY PROTEIN"/>
    <property type="match status" value="1"/>
</dbReference>
<feature type="domain" description="NADP-dependent oxidoreductase" evidence="2">
    <location>
        <begin position="18"/>
        <end position="304"/>
    </location>
</feature>
<dbReference type="InterPro" id="IPR050523">
    <property type="entry name" value="AKR_Detox_Biosynth"/>
</dbReference>
<dbReference type="SUPFAM" id="SSF51430">
    <property type="entry name" value="NAD(P)-linked oxidoreductase"/>
    <property type="match status" value="1"/>
</dbReference>
<dbReference type="Gene3D" id="3.20.20.100">
    <property type="entry name" value="NADP-dependent oxidoreductase domain"/>
    <property type="match status" value="1"/>
</dbReference>
<dbReference type="GO" id="GO:0005829">
    <property type="term" value="C:cytosol"/>
    <property type="evidence" value="ECO:0007669"/>
    <property type="project" value="TreeGrafter"/>
</dbReference>
<evidence type="ECO:0000313" key="3">
    <source>
        <dbReference type="EMBL" id="KHK89128.1"/>
    </source>
</evidence>
<evidence type="ECO:0000259" key="2">
    <source>
        <dbReference type="Pfam" id="PF00248"/>
    </source>
</evidence>
<organism evidence="3 4">
    <name type="scientific">Novosphingobium malaysiense</name>
    <dbReference type="NCBI Taxonomy" id="1348853"/>
    <lineage>
        <taxon>Bacteria</taxon>
        <taxon>Pseudomonadati</taxon>
        <taxon>Pseudomonadota</taxon>
        <taxon>Alphaproteobacteria</taxon>
        <taxon>Sphingomonadales</taxon>
        <taxon>Sphingomonadaceae</taxon>
        <taxon>Novosphingobium</taxon>
    </lineage>
</organism>
<reference evidence="3 4" key="1">
    <citation type="submission" date="2014-10" db="EMBL/GenBank/DDBJ databases">
        <title>Genome sequence of Novosphingobium malaysiense MUSC 273(T).</title>
        <authorList>
            <person name="Lee L.-H."/>
        </authorList>
    </citation>
    <scope>NUCLEOTIDE SEQUENCE [LARGE SCALE GENOMIC DNA]</scope>
    <source>
        <strain evidence="3 4">MUSC 273</strain>
    </source>
</reference>
<dbReference type="Proteomes" id="UP000031057">
    <property type="component" value="Unassembled WGS sequence"/>
</dbReference>
<dbReference type="PANTHER" id="PTHR43364">
    <property type="entry name" value="NADH-SPECIFIC METHYLGLYOXAL REDUCTASE-RELATED"/>
    <property type="match status" value="1"/>
</dbReference>
<evidence type="ECO:0000313" key="4">
    <source>
        <dbReference type="Proteomes" id="UP000031057"/>
    </source>
</evidence>
<dbReference type="GO" id="GO:0016491">
    <property type="term" value="F:oxidoreductase activity"/>
    <property type="evidence" value="ECO:0007669"/>
    <property type="project" value="UniProtKB-KW"/>
</dbReference>
<dbReference type="InterPro" id="IPR023210">
    <property type="entry name" value="NADP_OxRdtase_dom"/>
</dbReference>
<name>A0A0B1ZIP9_9SPHN</name>
<accession>A0A0B1ZIP9</accession>
<dbReference type="EMBL" id="JTDI01000009">
    <property type="protein sequence ID" value="KHK89128.1"/>
    <property type="molecule type" value="Genomic_DNA"/>
</dbReference>
<dbReference type="OrthoDB" id="7181835at2"/>
<evidence type="ECO:0000256" key="1">
    <source>
        <dbReference type="ARBA" id="ARBA00023002"/>
    </source>
</evidence>
<keyword evidence="1" id="KW-0560">Oxidoreductase</keyword>
<protein>
    <recommendedName>
        <fullName evidence="2">NADP-dependent oxidoreductase domain-containing protein</fullName>
    </recommendedName>
</protein>
<comment type="caution">
    <text evidence="3">The sequence shown here is derived from an EMBL/GenBank/DDBJ whole genome shotgun (WGS) entry which is preliminary data.</text>
</comment>
<keyword evidence="4" id="KW-1185">Reference proteome</keyword>
<sequence length="334" mass="36440">MRYKRLGRTGLRVSEAALGTMNFVNSDWGIDSAQSRKVLDSYASAGGVFLDTAPIYSAGESERLVGDFIKSDRDHFVVATKYGVSHADGIMKSGASRREMIRSVEASLKRLETDRIDLLYLHWWDETCGIDEVMRTFDDLVRSGKVQYVALSNTPAWIVSRAQTLAETGDWTPLAAIQVEFNLAQRAAERDLLPMARELGLGSVVWGPLAGGLLARPEGGPRQKRRDAQATPEARRIADVVGELAEKHRVAPASLALAGLLRMPFGNDVIPIIGASSREQLVTNLEYLELALEDEDVRSLQEASKSARGVPHDMLASPTIRNLLVGGSGQSLTP</sequence>
<gene>
    <name evidence="3" type="ORF">LK12_22300</name>
</gene>
<dbReference type="AlphaFoldDB" id="A0A0B1ZIP9"/>
<dbReference type="InterPro" id="IPR036812">
    <property type="entry name" value="NAD(P)_OxRdtase_dom_sf"/>
</dbReference>
<dbReference type="Pfam" id="PF00248">
    <property type="entry name" value="Aldo_ket_red"/>
    <property type="match status" value="1"/>
</dbReference>
<dbReference type="STRING" id="1348853.LK12_22300"/>